<gene>
    <name evidence="3" type="ORF">OEA41_004506</name>
</gene>
<keyword evidence="4" id="KW-1185">Reference proteome</keyword>
<feature type="transmembrane region" description="Helical" evidence="2">
    <location>
        <begin position="93"/>
        <end position="110"/>
    </location>
</feature>
<dbReference type="PANTHER" id="PTHR28008:SF1">
    <property type="entry name" value="DOMAIN PROTEIN, PUTATIVE (AFU_ORTHOLOGUE AFUA_3G10980)-RELATED"/>
    <property type="match status" value="1"/>
</dbReference>
<name>A0AAD9YYQ7_9LECA</name>
<dbReference type="AlphaFoldDB" id="A0AAD9YYQ7"/>
<feature type="transmembrane region" description="Helical" evidence="2">
    <location>
        <begin position="59"/>
        <end position="81"/>
    </location>
</feature>
<organism evidence="3 4">
    <name type="scientific">Lepraria neglecta</name>
    <dbReference type="NCBI Taxonomy" id="209136"/>
    <lineage>
        <taxon>Eukaryota</taxon>
        <taxon>Fungi</taxon>
        <taxon>Dikarya</taxon>
        <taxon>Ascomycota</taxon>
        <taxon>Pezizomycotina</taxon>
        <taxon>Lecanoromycetes</taxon>
        <taxon>OSLEUM clade</taxon>
        <taxon>Lecanoromycetidae</taxon>
        <taxon>Lecanorales</taxon>
        <taxon>Lecanorineae</taxon>
        <taxon>Stereocaulaceae</taxon>
        <taxon>Lepraria</taxon>
    </lineage>
</organism>
<feature type="transmembrane region" description="Helical" evidence="2">
    <location>
        <begin position="34"/>
        <end position="52"/>
    </location>
</feature>
<evidence type="ECO:0000313" key="3">
    <source>
        <dbReference type="EMBL" id="KAK3168060.1"/>
    </source>
</evidence>
<reference evidence="3" key="1">
    <citation type="submission" date="2022-11" db="EMBL/GenBank/DDBJ databases">
        <title>Chromosomal genome sequence assembly and mating type (MAT) locus characterization of the leprose asexual lichenized fungus Lepraria neglecta (Nyl.) Erichsen.</title>
        <authorList>
            <person name="Allen J.L."/>
            <person name="Pfeffer B."/>
        </authorList>
    </citation>
    <scope>NUCLEOTIDE SEQUENCE</scope>
    <source>
        <strain evidence="3">Allen 5258</strain>
    </source>
</reference>
<comment type="caution">
    <text evidence="3">The sequence shown here is derived from an EMBL/GenBank/DDBJ whole genome shotgun (WGS) entry which is preliminary data.</text>
</comment>
<dbReference type="PANTHER" id="PTHR28008">
    <property type="entry name" value="DOMAIN PROTEIN, PUTATIVE (AFU_ORTHOLOGUE AFUA_3G10980)-RELATED"/>
    <property type="match status" value="1"/>
</dbReference>
<keyword evidence="2" id="KW-0472">Membrane</keyword>
<dbReference type="EMBL" id="JASNWA010000010">
    <property type="protein sequence ID" value="KAK3168060.1"/>
    <property type="molecule type" value="Genomic_DNA"/>
</dbReference>
<accession>A0AAD9YYQ7</accession>
<keyword evidence="2" id="KW-1133">Transmembrane helix</keyword>
<dbReference type="NCBIfam" id="NF037970">
    <property type="entry name" value="vanZ_1"/>
    <property type="match status" value="1"/>
</dbReference>
<feature type="region of interest" description="Disordered" evidence="1">
    <location>
        <begin position="126"/>
        <end position="177"/>
    </location>
</feature>
<sequence>MRIRTFPLGAFIFFLVLAAYLGLSSVQVPQINDKALHFVTFFILTLTFYWVLDTTRRRALNFTLLIVTSGLGLGSEALQAFLPNGRQFDPLDIAANLVGSFLAVGLCTIYHKRMLDRRRRAKGYGVVQQDEEGGDLEMGAQKSGVTGEDAGEGSTDGDGDGHLTPSSGADDGLDGKK</sequence>
<proteinExistence type="predicted"/>
<evidence type="ECO:0000256" key="1">
    <source>
        <dbReference type="SAM" id="MobiDB-lite"/>
    </source>
</evidence>
<evidence type="ECO:0000256" key="2">
    <source>
        <dbReference type="SAM" id="Phobius"/>
    </source>
</evidence>
<evidence type="ECO:0008006" key="5">
    <source>
        <dbReference type="Google" id="ProtNLM"/>
    </source>
</evidence>
<feature type="compositionally biased region" description="Acidic residues" evidence="1">
    <location>
        <begin position="149"/>
        <end position="158"/>
    </location>
</feature>
<keyword evidence="2" id="KW-0812">Transmembrane</keyword>
<dbReference type="Proteomes" id="UP001276659">
    <property type="component" value="Unassembled WGS sequence"/>
</dbReference>
<protein>
    <recommendedName>
        <fullName evidence="5">VanZ-like domain-containing protein</fullName>
    </recommendedName>
</protein>
<evidence type="ECO:0000313" key="4">
    <source>
        <dbReference type="Proteomes" id="UP001276659"/>
    </source>
</evidence>